<accession>A0A934VSJ9</accession>
<dbReference type="Pfam" id="PF10604">
    <property type="entry name" value="Polyketide_cyc2"/>
    <property type="match status" value="1"/>
</dbReference>
<organism evidence="1 2">
    <name type="scientific">Pelagicoccus mobilis</name>
    <dbReference type="NCBI Taxonomy" id="415221"/>
    <lineage>
        <taxon>Bacteria</taxon>
        <taxon>Pseudomonadati</taxon>
        <taxon>Verrucomicrobiota</taxon>
        <taxon>Opitutia</taxon>
        <taxon>Puniceicoccales</taxon>
        <taxon>Pelagicoccaceae</taxon>
        <taxon>Pelagicoccus</taxon>
    </lineage>
</organism>
<reference evidence="1" key="1">
    <citation type="submission" date="2021-01" db="EMBL/GenBank/DDBJ databases">
        <title>Modified the classification status of verrucomicrobia.</title>
        <authorList>
            <person name="Feng X."/>
        </authorList>
    </citation>
    <scope>NUCLEOTIDE SEQUENCE</scope>
    <source>
        <strain evidence="1">KCTC 13126</strain>
    </source>
</reference>
<dbReference type="CDD" id="cd07821">
    <property type="entry name" value="PYR_PYL_RCAR_like"/>
    <property type="match status" value="1"/>
</dbReference>
<dbReference type="InterPro" id="IPR023393">
    <property type="entry name" value="START-like_dom_sf"/>
</dbReference>
<sequence length="154" mass="17806">MLKPQKQPLSPYITVQTCRKLNFPQDQVWDLIAGFDTLPHYNDCIIESRLSKGGVIRYLALSENTVGGVIVERLVHFNDDTKSFSYRIIDQIDSPIPFRNYQAWVSISEADSDSCILHWGSRFNVEGATREYAERMAKTFYERCYDGIERTLSK</sequence>
<name>A0A934VSJ9_9BACT</name>
<evidence type="ECO:0000313" key="2">
    <source>
        <dbReference type="Proteomes" id="UP000617628"/>
    </source>
</evidence>
<dbReference type="Proteomes" id="UP000617628">
    <property type="component" value="Unassembled WGS sequence"/>
</dbReference>
<dbReference type="EMBL" id="JAENIL010000094">
    <property type="protein sequence ID" value="MBK1880507.1"/>
    <property type="molecule type" value="Genomic_DNA"/>
</dbReference>
<proteinExistence type="predicted"/>
<gene>
    <name evidence="1" type="ORF">JIN87_26715</name>
</gene>
<dbReference type="SUPFAM" id="SSF55961">
    <property type="entry name" value="Bet v1-like"/>
    <property type="match status" value="1"/>
</dbReference>
<dbReference type="PANTHER" id="PTHR39332">
    <property type="entry name" value="BLL4707 PROTEIN"/>
    <property type="match status" value="1"/>
</dbReference>
<keyword evidence="2" id="KW-1185">Reference proteome</keyword>
<dbReference type="InterPro" id="IPR019587">
    <property type="entry name" value="Polyketide_cyclase/dehydratase"/>
</dbReference>
<dbReference type="PANTHER" id="PTHR39332:SF7">
    <property type="entry name" value="SRPBCC FAMILY PROTEIN"/>
    <property type="match status" value="1"/>
</dbReference>
<dbReference type="AlphaFoldDB" id="A0A934VSJ9"/>
<comment type="caution">
    <text evidence="1">The sequence shown here is derived from an EMBL/GenBank/DDBJ whole genome shotgun (WGS) entry which is preliminary data.</text>
</comment>
<protein>
    <submittedName>
        <fullName evidence="1">SRPBCC family protein</fullName>
    </submittedName>
</protein>
<dbReference type="Gene3D" id="3.30.530.20">
    <property type="match status" value="1"/>
</dbReference>
<evidence type="ECO:0000313" key="1">
    <source>
        <dbReference type="EMBL" id="MBK1880507.1"/>
    </source>
</evidence>
<dbReference type="RefSeq" id="WP_200359555.1">
    <property type="nucleotide sequence ID" value="NZ_JAENIL010000094.1"/>
</dbReference>